<accession>A0A7C1JMM0</accession>
<sequence>MAQERITPTIAERRCPNCGTRVARNAESCFMCGYDLRSQAQEGRRISWIDILLVGAVLAVLIFWWSIGTGSVREAEQTDVVQAILPTSIPLLEATPTPTPTATPPPTPTAVPIVQQVVLLRHVVQRGETLLSLAIQYDVSVEDIQRANNLSSELIRAGDELVIPVLSDSAAAQLSATTANFEYIVQPGDTLSTIATRFGSTVESLMLANNLAAGQFIRPGDVLIIPVTGAPPEAFEAAPTATPPAASPSTSNATPATIYAQPRLIAPSEDAVIARTDPVIFQWTTVDVLAANEWYVVQILRRNAEARTLPTAWTKQTTYRLEPSLAPEEGKVADYAWLVSVVRVVRSADGRTLLEAASPPSTVRSFSWR</sequence>
<evidence type="ECO:0000313" key="3">
    <source>
        <dbReference type="EMBL" id="HDX33002.1"/>
    </source>
</evidence>
<evidence type="ECO:0000256" key="1">
    <source>
        <dbReference type="SAM" id="Phobius"/>
    </source>
</evidence>
<dbReference type="PROSITE" id="PS51782">
    <property type="entry name" value="LYSM"/>
    <property type="match status" value="2"/>
</dbReference>
<dbReference type="SUPFAM" id="SSF54106">
    <property type="entry name" value="LysM domain"/>
    <property type="match status" value="2"/>
</dbReference>
<dbReference type="GO" id="GO:0008932">
    <property type="term" value="F:lytic endotransglycosylase activity"/>
    <property type="evidence" value="ECO:0007669"/>
    <property type="project" value="TreeGrafter"/>
</dbReference>
<dbReference type="CDD" id="cd00118">
    <property type="entry name" value="LysM"/>
    <property type="match status" value="2"/>
</dbReference>
<proteinExistence type="predicted"/>
<comment type="caution">
    <text evidence="3">The sequence shown here is derived from an EMBL/GenBank/DDBJ whole genome shotgun (WGS) entry which is preliminary data.</text>
</comment>
<protein>
    <submittedName>
        <fullName evidence="3">LysM peptidoglycan-binding domain-containing protein</fullName>
    </submittedName>
</protein>
<name>A0A7C1JMM0_9CHLR</name>
<feature type="transmembrane region" description="Helical" evidence="1">
    <location>
        <begin position="46"/>
        <end position="67"/>
    </location>
</feature>
<dbReference type="PANTHER" id="PTHR33734">
    <property type="entry name" value="LYSM DOMAIN-CONTAINING GPI-ANCHORED PROTEIN 2"/>
    <property type="match status" value="1"/>
</dbReference>
<feature type="domain" description="LysM" evidence="2">
    <location>
        <begin position="120"/>
        <end position="163"/>
    </location>
</feature>
<dbReference type="InterPro" id="IPR036779">
    <property type="entry name" value="LysM_dom_sf"/>
</dbReference>
<organism evidence="3">
    <name type="scientific">Caldilinea aerophila</name>
    <dbReference type="NCBI Taxonomy" id="133453"/>
    <lineage>
        <taxon>Bacteria</taxon>
        <taxon>Bacillati</taxon>
        <taxon>Chloroflexota</taxon>
        <taxon>Caldilineae</taxon>
        <taxon>Caldilineales</taxon>
        <taxon>Caldilineaceae</taxon>
        <taxon>Caldilinea</taxon>
    </lineage>
</organism>
<dbReference type="PANTHER" id="PTHR33734:SF22">
    <property type="entry name" value="MEMBRANE-BOUND LYTIC MUREIN TRANSGLYCOSYLASE D"/>
    <property type="match status" value="1"/>
</dbReference>
<dbReference type="AlphaFoldDB" id="A0A7C1JMM0"/>
<keyword evidence="1" id="KW-1133">Transmembrane helix</keyword>
<dbReference type="Gene3D" id="3.10.350.10">
    <property type="entry name" value="LysM domain"/>
    <property type="match status" value="2"/>
</dbReference>
<dbReference type="InterPro" id="IPR018392">
    <property type="entry name" value="LysM"/>
</dbReference>
<dbReference type="SMART" id="SM00257">
    <property type="entry name" value="LysM"/>
    <property type="match status" value="2"/>
</dbReference>
<dbReference type="EMBL" id="DSMG01000166">
    <property type="protein sequence ID" value="HDX33002.1"/>
    <property type="molecule type" value="Genomic_DNA"/>
</dbReference>
<feature type="domain" description="LysM" evidence="2">
    <location>
        <begin position="181"/>
        <end position="225"/>
    </location>
</feature>
<gene>
    <name evidence="3" type="ORF">ENQ20_16180</name>
</gene>
<evidence type="ECO:0000259" key="2">
    <source>
        <dbReference type="PROSITE" id="PS51782"/>
    </source>
</evidence>
<keyword evidence="1" id="KW-0472">Membrane</keyword>
<reference evidence="3" key="1">
    <citation type="journal article" date="2020" name="mSystems">
        <title>Genome- and Community-Level Interaction Insights into Carbon Utilization and Element Cycling Functions of Hydrothermarchaeota in Hydrothermal Sediment.</title>
        <authorList>
            <person name="Zhou Z."/>
            <person name="Liu Y."/>
            <person name="Xu W."/>
            <person name="Pan J."/>
            <person name="Luo Z.H."/>
            <person name="Li M."/>
        </authorList>
    </citation>
    <scope>NUCLEOTIDE SEQUENCE [LARGE SCALE GENOMIC DNA]</scope>
    <source>
        <strain evidence="3">SpSt-289</strain>
    </source>
</reference>
<keyword evidence="1" id="KW-0812">Transmembrane</keyword>
<dbReference type="Pfam" id="PF01476">
    <property type="entry name" value="LysM"/>
    <property type="match status" value="2"/>
</dbReference>